<dbReference type="RefSeq" id="XP_022140417.1">
    <property type="nucleotide sequence ID" value="XM_022284725.1"/>
</dbReference>
<gene>
    <name evidence="3" type="primary">LOC111011100</name>
</gene>
<dbReference type="GO" id="GO:0016104">
    <property type="term" value="P:triterpenoid biosynthetic process"/>
    <property type="evidence" value="ECO:0007669"/>
    <property type="project" value="InterPro"/>
</dbReference>
<evidence type="ECO:0000256" key="1">
    <source>
        <dbReference type="ARBA" id="ARBA00023235"/>
    </source>
</evidence>
<reference evidence="3" key="1">
    <citation type="submission" date="2025-08" db="UniProtKB">
        <authorList>
            <consortium name="RefSeq"/>
        </authorList>
    </citation>
    <scope>IDENTIFICATION</scope>
    <source>
        <strain evidence="3">OHB3-1</strain>
    </source>
</reference>
<name>A0A6J1CGV7_MOMCH</name>
<dbReference type="GeneID" id="111011100"/>
<dbReference type="GO" id="GO:0005811">
    <property type="term" value="C:lipid droplet"/>
    <property type="evidence" value="ECO:0007669"/>
    <property type="project" value="InterPro"/>
</dbReference>
<protein>
    <submittedName>
        <fullName evidence="3">Germanicol synthase-like</fullName>
    </submittedName>
</protein>
<proteinExistence type="predicted"/>
<evidence type="ECO:0000313" key="3">
    <source>
        <dbReference type="RefSeq" id="XP_022140417.1"/>
    </source>
</evidence>
<dbReference type="PANTHER" id="PTHR11764:SF58">
    <property type="entry name" value="BETA-AMYRIN SYNTHASE-RELATED"/>
    <property type="match status" value="1"/>
</dbReference>
<dbReference type="InterPro" id="IPR018333">
    <property type="entry name" value="Squalene_cyclase"/>
</dbReference>
<sequence length="129" mass="14923">MWRLKLGEGANNPYLWSSNNFVGRQTWDFEADEGTPEERAQIEAARKTYFQNRFKVQCSNDLFWKFQFLREKNFKQTIPKVVVEEGGSVTKETATIALRRATTFFAALQSNHGHWPAENSGPLFYAPPM</sequence>
<dbReference type="Proteomes" id="UP000504603">
    <property type="component" value="Unplaced"/>
</dbReference>
<feature type="non-terminal residue" evidence="3">
    <location>
        <position position="129"/>
    </location>
</feature>
<dbReference type="KEGG" id="mcha:111011100"/>
<evidence type="ECO:0000313" key="2">
    <source>
        <dbReference type="Proteomes" id="UP000504603"/>
    </source>
</evidence>
<dbReference type="OrthoDB" id="21502at2759"/>
<dbReference type="SUPFAM" id="SSF48239">
    <property type="entry name" value="Terpenoid cyclases/Protein prenyltransferases"/>
    <property type="match status" value="1"/>
</dbReference>
<keyword evidence="2" id="KW-1185">Reference proteome</keyword>
<accession>A0A6J1CGV7</accession>
<dbReference type="GO" id="GO:0042300">
    <property type="term" value="F:beta-amyrin synthase activity"/>
    <property type="evidence" value="ECO:0007669"/>
    <property type="project" value="UniProtKB-ARBA"/>
</dbReference>
<keyword evidence="1" id="KW-0413">Isomerase</keyword>
<dbReference type="InterPro" id="IPR008930">
    <property type="entry name" value="Terpenoid_cyclase/PrenylTrfase"/>
</dbReference>
<organism evidence="2 3">
    <name type="scientific">Momordica charantia</name>
    <name type="common">Bitter gourd</name>
    <name type="synonym">Balsam pear</name>
    <dbReference type="NCBI Taxonomy" id="3673"/>
    <lineage>
        <taxon>Eukaryota</taxon>
        <taxon>Viridiplantae</taxon>
        <taxon>Streptophyta</taxon>
        <taxon>Embryophyta</taxon>
        <taxon>Tracheophyta</taxon>
        <taxon>Spermatophyta</taxon>
        <taxon>Magnoliopsida</taxon>
        <taxon>eudicotyledons</taxon>
        <taxon>Gunneridae</taxon>
        <taxon>Pentapetalae</taxon>
        <taxon>rosids</taxon>
        <taxon>fabids</taxon>
        <taxon>Cucurbitales</taxon>
        <taxon>Cucurbitaceae</taxon>
        <taxon>Momordiceae</taxon>
        <taxon>Momordica</taxon>
    </lineage>
</organism>
<dbReference type="PANTHER" id="PTHR11764">
    <property type="entry name" value="TERPENE CYCLASE/MUTASE FAMILY MEMBER"/>
    <property type="match status" value="1"/>
</dbReference>
<dbReference type="AlphaFoldDB" id="A0A6J1CGV7"/>